<protein>
    <submittedName>
        <fullName evidence="9">MMPL family transporter</fullName>
    </submittedName>
</protein>
<dbReference type="InterPro" id="IPR050545">
    <property type="entry name" value="Mycobact_MmpL"/>
</dbReference>
<feature type="transmembrane region" description="Helical" evidence="7">
    <location>
        <begin position="254"/>
        <end position="274"/>
    </location>
</feature>
<comment type="caution">
    <text evidence="9">The sequence shown here is derived from an EMBL/GenBank/DDBJ whole genome shotgun (WGS) entry which is preliminary data.</text>
</comment>
<organism evidence="9 10">
    <name type="scientific">Novipirellula rosea</name>
    <dbReference type="NCBI Taxonomy" id="1031540"/>
    <lineage>
        <taxon>Bacteria</taxon>
        <taxon>Pseudomonadati</taxon>
        <taxon>Planctomycetota</taxon>
        <taxon>Planctomycetia</taxon>
        <taxon>Pirellulales</taxon>
        <taxon>Pirellulaceae</taxon>
        <taxon>Novipirellula</taxon>
    </lineage>
</organism>
<feature type="region of interest" description="Disordered" evidence="6">
    <location>
        <begin position="783"/>
        <end position="817"/>
    </location>
</feature>
<feature type="compositionally biased region" description="Basic and acidic residues" evidence="6">
    <location>
        <begin position="789"/>
        <end position="801"/>
    </location>
</feature>
<evidence type="ECO:0000256" key="1">
    <source>
        <dbReference type="ARBA" id="ARBA00004651"/>
    </source>
</evidence>
<dbReference type="SUPFAM" id="SSF82866">
    <property type="entry name" value="Multidrug efflux transporter AcrB transmembrane domain"/>
    <property type="match status" value="2"/>
</dbReference>
<evidence type="ECO:0000256" key="5">
    <source>
        <dbReference type="ARBA" id="ARBA00023136"/>
    </source>
</evidence>
<feature type="transmembrane region" description="Helical" evidence="7">
    <location>
        <begin position="326"/>
        <end position="347"/>
    </location>
</feature>
<sequence>MAEIDYRRRRYLRRLAIGVGLLLVLAIPAILHSHAAIESILNRPPDWVPDSLPEKAEFNEFTHRFSAADVILMGWDGSDLGSESLQNAVALLDPLCQQPNDLLDEAREPLPDWALEKIAEVQAICGDTHPLKWCRSGSNMLDKMMASPANLPRRVAVARLHGSMVGDDGEQTCMIVSMDESALVARRHVLPVIREMVARQVDVPVDAVAMVGGPFDGATVDEASVRSVRYFAPPSAVFAAILCFIALRSIPLTAVITLVAVIGEGMVLAAVYYLGTPLNAVLIVLPPLVFVLTVSAGIHLSNYYLDASHEHPELNRTGAARRAMRAGMSPCLLATGTTVVGLGSLVLVRIEPIRIFGAIASMGVLGTLLMLLLVLPGAMVLTDPRMPSPEAEPKDTWLSRIRGRVRRRIRKRLARPWPVIISFVVITIGFGFGLRNLETSVNVPRMFLPRSDIRVQYEWFEENIGPTVTGELLVSFPPMTEDDDPLQRLDLVKQVHKTALQQESVDGVLSPLSFIPPVQSGASLSATASRSVVRSLIRDPESSIGKLGFISRDDNAEVWRISIRLPQNEDVDHGAMITHIRHAVDAAIADSELDATVTLTGHVAIVQKAQEVLLRDLFRSFMAAFGVVAIVMMFLLRSLLGGLIAMLPNLFPTIALFGCMGLIRTPLDIGSVMTASVALGIAVDDTIHLVSRYGSRRARGLGQIRAVFGALSQCGWAMLQTTLVCGLSLMAYWFSDFVPTSQFAVLMMGLLMAALVGDLLLLPSLMSSVLGRWLARSVGADPKAAIGSDEPRRRKPFDVRRLPRRRRTRQTRSTQNK</sequence>
<keyword evidence="5 7" id="KW-0472">Membrane</keyword>
<keyword evidence="2" id="KW-1003">Cell membrane</keyword>
<evidence type="ECO:0000313" key="9">
    <source>
        <dbReference type="EMBL" id="GAA4467712.1"/>
    </source>
</evidence>
<dbReference type="PANTHER" id="PTHR33406:SF12">
    <property type="entry name" value="BLR2997 PROTEIN"/>
    <property type="match status" value="1"/>
</dbReference>
<feature type="transmembrane region" description="Helical" evidence="7">
    <location>
        <begin position="617"/>
        <end position="636"/>
    </location>
</feature>
<dbReference type="EMBL" id="BAABGA010000090">
    <property type="protein sequence ID" value="GAA4467712.1"/>
    <property type="molecule type" value="Genomic_DNA"/>
</dbReference>
<name>A0ABP8NL60_9BACT</name>
<dbReference type="Gene3D" id="1.20.1640.10">
    <property type="entry name" value="Multidrug efflux transporter AcrB transmembrane domain"/>
    <property type="match status" value="2"/>
</dbReference>
<keyword evidence="10" id="KW-1185">Reference proteome</keyword>
<accession>A0ABP8NL60</accession>
<feature type="transmembrane region" description="Helical" evidence="7">
    <location>
        <begin position="708"/>
        <end position="734"/>
    </location>
</feature>
<evidence type="ECO:0000256" key="6">
    <source>
        <dbReference type="SAM" id="MobiDB-lite"/>
    </source>
</evidence>
<feature type="transmembrane region" description="Helical" evidence="7">
    <location>
        <begin position="353"/>
        <end position="375"/>
    </location>
</feature>
<keyword evidence="4 7" id="KW-1133">Transmembrane helix</keyword>
<evidence type="ECO:0000256" key="4">
    <source>
        <dbReference type="ARBA" id="ARBA00022989"/>
    </source>
</evidence>
<feature type="domain" description="Membrane transport protein MMPL" evidence="8">
    <location>
        <begin position="159"/>
        <end position="408"/>
    </location>
</feature>
<feature type="transmembrane region" description="Helical" evidence="7">
    <location>
        <begin position="740"/>
        <end position="762"/>
    </location>
</feature>
<reference evidence="10" key="1">
    <citation type="journal article" date="2019" name="Int. J. Syst. Evol. Microbiol.">
        <title>The Global Catalogue of Microorganisms (GCM) 10K type strain sequencing project: providing services to taxonomists for standard genome sequencing and annotation.</title>
        <authorList>
            <consortium name="The Broad Institute Genomics Platform"/>
            <consortium name="The Broad Institute Genome Sequencing Center for Infectious Disease"/>
            <person name="Wu L."/>
            <person name="Ma J."/>
        </authorList>
    </citation>
    <scope>NUCLEOTIDE SEQUENCE [LARGE SCALE GENOMIC DNA]</scope>
    <source>
        <strain evidence="10">JCM 17759</strain>
    </source>
</reference>
<evidence type="ECO:0000259" key="8">
    <source>
        <dbReference type="Pfam" id="PF03176"/>
    </source>
</evidence>
<evidence type="ECO:0000256" key="2">
    <source>
        <dbReference type="ARBA" id="ARBA00022475"/>
    </source>
</evidence>
<feature type="transmembrane region" description="Helical" evidence="7">
    <location>
        <begin position="643"/>
        <end position="663"/>
    </location>
</feature>
<dbReference type="InterPro" id="IPR004869">
    <property type="entry name" value="MMPL_dom"/>
</dbReference>
<gene>
    <name evidence="9" type="ORF">GCM10023156_58000</name>
</gene>
<evidence type="ECO:0000313" key="10">
    <source>
        <dbReference type="Proteomes" id="UP001500840"/>
    </source>
</evidence>
<proteinExistence type="predicted"/>
<evidence type="ECO:0000256" key="7">
    <source>
        <dbReference type="SAM" id="Phobius"/>
    </source>
</evidence>
<feature type="transmembrane region" description="Helical" evidence="7">
    <location>
        <begin position="416"/>
        <end position="434"/>
    </location>
</feature>
<dbReference type="Proteomes" id="UP001500840">
    <property type="component" value="Unassembled WGS sequence"/>
</dbReference>
<evidence type="ECO:0000256" key="3">
    <source>
        <dbReference type="ARBA" id="ARBA00022692"/>
    </source>
</evidence>
<comment type="subcellular location">
    <subcellularLocation>
        <location evidence="1">Cell membrane</location>
        <topology evidence="1">Multi-pass membrane protein</topology>
    </subcellularLocation>
</comment>
<keyword evidence="3 7" id="KW-0812">Transmembrane</keyword>
<dbReference type="RefSeq" id="WP_345327183.1">
    <property type="nucleotide sequence ID" value="NZ_BAABGA010000090.1"/>
</dbReference>
<dbReference type="Pfam" id="PF03176">
    <property type="entry name" value="MMPL"/>
    <property type="match status" value="2"/>
</dbReference>
<feature type="domain" description="Membrane transport protein MMPL" evidence="8">
    <location>
        <begin position="533"/>
        <end position="781"/>
    </location>
</feature>
<dbReference type="PANTHER" id="PTHR33406">
    <property type="entry name" value="MEMBRANE PROTEIN MJ1562-RELATED"/>
    <property type="match status" value="1"/>
</dbReference>
<feature type="transmembrane region" description="Helical" evidence="7">
    <location>
        <begin position="280"/>
        <end position="305"/>
    </location>
</feature>